<dbReference type="OrthoDB" id="3831028at2"/>
<organism evidence="1 2">
    <name type="scientific">Brevibacterium linens</name>
    <dbReference type="NCBI Taxonomy" id="1703"/>
    <lineage>
        <taxon>Bacteria</taxon>
        <taxon>Bacillati</taxon>
        <taxon>Actinomycetota</taxon>
        <taxon>Actinomycetes</taxon>
        <taxon>Micrococcales</taxon>
        <taxon>Brevibacteriaceae</taxon>
        <taxon>Brevibacterium</taxon>
    </lineage>
</organism>
<comment type="caution">
    <text evidence="1">The sequence shown here is derived from an EMBL/GenBank/DDBJ whole genome shotgun (WGS) entry which is preliminary data.</text>
</comment>
<evidence type="ECO:0000313" key="1">
    <source>
        <dbReference type="EMBL" id="KHS52552.1"/>
    </source>
</evidence>
<dbReference type="Proteomes" id="UP000031488">
    <property type="component" value="Unassembled WGS sequence"/>
</dbReference>
<evidence type="ECO:0008006" key="3">
    <source>
        <dbReference type="Google" id="ProtNLM"/>
    </source>
</evidence>
<sequence length="115" mass="11754">MAKNQKYPENKHIALTADKAYKSGQAVAIGAYRGVALIDAEQGDRVTVWLDGSWEIDVTGALTEGQVVYLGSSGLTATANDTPWGVSNQAKATGTGPAEVAPFGMLAPSAGGSGE</sequence>
<dbReference type="RefSeq" id="WP_039208831.1">
    <property type="nucleotide sequence ID" value="NZ_JTJZ01000018.1"/>
</dbReference>
<name>A0A0B9AP05_BRELN</name>
<dbReference type="AlphaFoldDB" id="A0A0B9AP05"/>
<proteinExistence type="predicted"/>
<evidence type="ECO:0000313" key="2">
    <source>
        <dbReference type="Proteomes" id="UP000031488"/>
    </source>
</evidence>
<dbReference type="InterPro" id="IPR011231">
    <property type="entry name" value="Phage_VT1-Sakai_H0018"/>
</dbReference>
<reference evidence="1 2" key="1">
    <citation type="submission" date="2014-11" db="EMBL/GenBank/DDBJ databases">
        <title>Draft Genome Sequence of Brevibacterium linens AE038-8.</title>
        <authorList>
            <person name="Maizel D."/>
            <person name="Utturkar S.M."/>
            <person name="Brown S.D."/>
            <person name="Ferrero M."/>
            <person name="Rosen B.P."/>
        </authorList>
    </citation>
    <scope>NUCLEOTIDE SEQUENCE [LARGE SCALE GENOMIC DNA]</scope>
    <source>
        <strain evidence="1 2">AE038-8</strain>
    </source>
</reference>
<accession>A0A0B9AP05</accession>
<protein>
    <recommendedName>
        <fullName evidence="3">DUF2190 family protein</fullName>
    </recommendedName>
</protein>
<keyword evidence="2" id="KW-1185">Reference proteome</keyword>
<gene>
    <name evidence="1" type="ORF">AE0388_1535</name>
</gene>
<dbReference type="PATRIC" id="fig|1703.6.peg.1427"/>
<dbReference type="EMBL" id="JTJZ01000018">
    <property type="protein sequence ID" value="KHS52552.1"/>
    <property type="molecule type" value="Genomic_DNA"/>
</dbReference>
<dbReference type="Pfam" id="PF09956">
    <property type="entry name" value="Phage_cement_2"/>
    <property type="match status" value="1"/>
</dbReference>